<evidence type="ECO:0000313" key="2">
    <source>
        <dbReference type="Proteomes" id="UP001633002"/>
    </source>
</evidence>
<protein>
    <submittedName>
        <fullName evidence="1">Uncharacterized protein</fullName>
    </submittedName>
</protein>
<proteinExistence type="predicted"/>
<evidence type="ECO:0000313" key="1">
    <source>
        <dbReference type="EMBL" id="KAL3701881.1"/>
    </source>
</evidence>
<accession>A0ABD3IEY8</accession>
<comment type="caution">
    <text evidence="1">The sequence shown here is derived from an EMBL/GenBank/DDBJ whole genome shotgun (WGS) entry which is preliminary data.</text>
</comment>
<organism evidence="1 2">
    <name type="scientific">Riccia sorocarpa</name>
    <dbReference type="NCBI Taxonomy" id="122646"/>
    <lineage>
        <taxon>Eukaryota</taxon>
        <taxon>Viridiplantae</taxon>
        <taxon>Streptophyta</taxon>
        <taxon>Embryophyta</taxon>
        <taxon>Marchantiophyta</taxon>
        <taxon>Marchantiopsida</taxon>
        <taxon>Marchantiidae</taxon>
        <taxon>Marchantiales</taxon>
        <taxon>Ricciaceae</taxon>
        <taxon>Riccia</taxon>
    </lineage>
</organism>
<dbReference type="EMBL" id="JBJQOH010000001">
    <property type="protein sequence ID" value="KAL3701881.1"/>
    <property type="molecule type" value="Genomic_DNA"/>
</dbReference>
<dbReference type="AlphaFoldDB" id="A0ABD3IEY8"/>
<keyword evidence="2" id="KW-1185">Reference proteome</keyword>
<gene>
    <name evidence="1" type="ORF">R1sor_019903</name>
</gene>
<name>A0ABD3IEY8_9MARC</name>
<reference evidence="1 2" key="1">
    <citation type="submission" date="2024-09" db="EMBL/GenBank/DDBJ databases">
        <title>Chromosome-scale assembly of Riccia sorocarpa.</title>
        <authorList>
            <person name="Paukszto L."/>
        </authorList>
    </citation>
    <scope>NUCLEOTIDE SEQUENCE [LARGE SCALE GENOMIC DNA]</scope>
    <source>
        <strain evidence="1">LP-2024</strain>
        <tissue evidence="1">Aerial parts of the thallus</tissue>
    </source>
</reference>
<dbReference type="Proteomes" id="UP001633002">
    <property type="component" value="Unassembled WGS sequence"/>
</dbReference>
<sequence>MSEDACDLRLSEVVRKSGCGVLSQKLSDSRRCPMRKEGVRESVYQERVSEYFESDIETDELRHEEATRADIERAAVGREDRSGDRSVDLDLTVGHPFHGAPDLPIQSFECLFSKLAHSFRAMFWSAAANEVPVYGRFLVNLWDDFTEEFSSWASSGVPEAEAFKRQLIAHMVPELEMDSGYYWGLRSCSLSRVRDWEYFVTFRCASQQDRISGSTPAGSTVVRIAEKRHKIERFQCQEEMQAKGFEIIVYEDNHTFQAIVFTTPFWMHVDAMKEIVTDSTFKTDTMRFEFFGIIANLGEFGVPLASMLYLEKTDTAVPSQGQPRMSRKVVLARWYKGLYDRGLRPVFLLTDKDLGRTRILSADLRTTLS</sequence>